<dbReference type="PANTHER" id="PTHR23506">
    <property type="entry name" value="GH10249P"/>
    <property type="match status" value="1"/>
</dbReference>
<evidence type="ECO:0000256" key="2">
    <source>
        <dbReference type="ARBA" id="ARBA00022448"/>
    </source>
</evidence>
<feature type="transmembrane region" description="Helical" evidence="7">
    <location>
        <begin position="62"/>
        <end position="81"/>
    </location>
</feature>
<evidence type="ECO:0000313" key="9">
    <source>
        <dbReference type="EMBL" id="KAL1512386.1"/>
    </source>
</evidence>
<keyword evidence="4 7" id="KW-1133">Transmembrane helix</keyword>
<dbReference type="InterPro" id="IPR050930">
    <property type="entry name" value="MFS_Vesicular_Transporter"/>
</dbReference>
<feature type="region of interest" description="Disordered" evidence="6">
    <location>
        <begin position="520"/>
        <end position="555"/>
    </location>
</feature>
<dbReference type="PROSITE" id="PS50850">
    <property type="entry name" value="MFS"/>
    <property type="match status" value="1"/>
</dbReference>
<keyword evidence="5 7" id="KW-0472">Membrane</keyword>
<reference evidence="9 10" key="1">
    <citation type="journal article" date="2024" name="Science">
        <title>Giant polyketide synthase enzymes in the biosynthesis of giant marine polyether toxins.</title>
        <authorList>
            <person name="Fallon T.R."/>
            <person name="Shende V.V."/>
            <person name="Wierzbicki I.H."/>
            <person name="Pendleton A.L."/>
            <person name="Watervoot N.F."/>
            <person name="Auber R.P."/>
            <person name="Gonzalez D.J."/>
            <person name="Wisecaver J.H."/>
            <person name="Moore B.S."/>
        </authorList>
    </citation>
    <scope>NUCLEOTIDE SEQUENCE [LARGE SCALE GENOMIC DNA]</scope>
    <source>
        <strain evidence="9 10">12B1</strain>
    </source>
</reference>
<feature type="transmembrane region" description="Helical" evidence="7">
    <location>
        <begin position="329"/>
        <end position="354"/>
    </location>
</feature>
<dbReference type="InterPro" id="IPR036259">
    <property type="entry name" value="MFS_trans_sf"/>
</dbReference>
<accession>A0AB34J5B8</accession>
<evidence type="ECO:0000256" key="4">
    <source>
        <dbReference type="ARBA" id="ARBA00022989"/>
    </source>
</evidence>
<dbReference type="EMBL" id="JBGBPQ010000013">
    <property type="protein sequence ID" value="KAL1512386.1"/>
    <property type="molecule type" value="Genomic_DNA"/>
</dbReference>
<dbReference type="GO" id="GO:0016020">
    <property type="term" value="C:membrane"/>
    <property type="evidence" value="ECO:0007669"/>
    <property type="project" value="UniProtKB-SubCell"/>
</dbReference>
<feature type="transmembrane region" description="Helical" evidence="7">
    <location>
        <begin position="476"/>
        <end position="496"/>
    </location>
</feature>
<name>A0AB34J5B8_PRYPA</name>
<feature type="compositionally biased region" description="Basic and acidic residues" evidence="6">
    <location>
        <begin position="541"/>
        <end position="555"/>
    </location>
</feature>
<evidence type="ECO:0000256" key="3">
    <source>
        <dbReference type="ARBA" id="ARBA00022692"/>
    </source>
</evidence>
<protein>
    <recommendedName>
        <fullName evidence="8">Major facilitator superfamily (MFS) profile domain-containing protein</fullName>
    </recommendedName>
</protein>
<dbReference type="Proteomes" id="UP001515480">
    <property type="component" value="Unassembled WGS sequence"/>
</dbReference>
<dbReference type="GO" id="GO:0022857">
    <property type="term" value="F:transmembrane transporter activity"/>
    <property type="evidence" value="ECO:0007669"/>
    <property type="project" value="InterPro"/>
</dbReference>
<evidence type="ECO:0000256" key="6">
    <source>
        <dbReference type="SAM" id="MobiDB-lite"/>
    </source>
</evidence>
<evidence type="ECO:0000256" key="7">
    <source>
        <dbReference type="SAM" id="Phobius"/>
    </source>
</evidence>
<feature type="region of interest" description="Disordered" evidence="6">
    <location>
        <begin position="1"/>
        <end position="46"/>
    </location>
</feature>
<dbReference type="PANTHER" id="PTHR23506:SF23">
    <property type="entry name" value="GH10249P"/>
    <property type="match status" value="1"/>
</dbReference>
<comment type="subcellular location">
    <subcellularLocation>
        <location evidence="1">Membrane</location>
        <topology evidence="1">Multi-pass membrane protein</topology>
    </subcellularLocation>
</comment>
<evidence type="ECO:0000259" key="8">
    <source>
        <dbReference type="PROSITE" id="PS50850"/>
    </source>
</evidence>
<feature type="transmembrane region" description="Helical" evidence="7">
    <location>
        <begin position="225"/>
        <end position="245"/>
    </location>
</feature>
<evidence type="ECO:0000313" key="10">
    <source>
        <dbReference type="Proteomes" id="UP001515480"/>
    </source>
</evidence>
<feature type="compositionally biased region" description="Low complexity" evidence="6">
    <location>
        <begin position="31"/>
        <end position="46"/>
    </location>
</feature>
<comment type="caution">
    <text evidence="9">The sequence shown here is derived from an EMBL/GenBank/DDBJ whole genome shotgun (WGS) entry which is preliminary data.</text>
</comment>
<dbReference type="InterPro" id="IPR020846">
    <property type="entry name" value="MFS_dom"/>
</dbReference>
<dbReference type="Gene3D" id="1.20.1250.20">
    <property type="entry name" value="MFS general substrate transporter like domains"/>
    <property type="match status" value="2"/>
</dbReference>
<dbReference type="SUPFAM" id="SSF103473">
    <property type="entry name" value="MFS general substrate transporter"/>
    <property type="match status" value="1"/>
</dbReference>
<feature type="compositionally biased region" description="Low complexity" evidence="6">
    <location>
        <begin position="1"/>
        <end position="14"/>
    </location>
</feature>
<feature type="transmembrane region" description="Helical" evidence="7">
    <location>
        <begin position="440"/>
        <end position="464"/>
    </location>
</feature>
<dbReference type="AlphaFoldDB" id="A0AB34J5B8"/>
<feature type="transmembrane region" description="Helical" evidence="7">
    <location>
        <begin position="366"/>
        <end position="386"/>
    </location>
</feature>
<evidence type="ECO:0000256" key="5">
    <source>
        <dbReference type="ARBA" id="ARBA00023136"/>
    </source>
</evidence>
<feature type="transmembrane region" description="Helical" evidence="7">
    <location>
        <begin position="87"/>
        <end position="108"/>
    </location>
</feature>
<sequence>MSVATTTSSSSSSSKPSAGGTDATPPSPCDTRATPSRTSSAAAKPAVASAEKLPRLSGRDKCFICSMCASLLSTSSSYAIMCSFFPLHTAAIGLSAYSISAIFVMFDIGKLLASMVAGKMATRLGRRCVIVAGVLLVLAFGSAIGVVPSVAPHDLTLMTTLFLICRGFQGGGVGLAQFAIFAELSDTFPKHRGLVVGSATTMTALGYFVGPPVGGALYSLSGFRLPFLVTGAAVLVCAVPALWLFPSRGKRRRRGGEMLGAHVPKSDEAEVEAEAEAEAEAVEGSHPSWAGYARRLPVETWLLAATALFYFSKWAWWDIYFTSWIVSEFGFSVATASLYIALIAFVFSIMGPISGLLGDRLGDGRTALITGSMGVLTVVYLLMGPWQVGLLPLGARKVLLKLYLVADGAVCCLIEPQFIPHMLSLAESTSDERSEHLTNFVTSLGQTAMNAGGVIGPFLIVPFIAADATTGFRTALAVWAVPFGAIAAWSTLRLLAGWCVRGGAPRRAVPLASLPMQPSMEVDERAQGESAHGTEGFARNGSKESHQQCRPFEEL</sequence>
<keyword evidence="3 7" id="KW-0812">Transmembrane</keyword>
<organism evidence="9 10">
    <name type="scientific">Prymnesium parvum</name>
    <name type="common">Toxic golden alga</name>
    <dbReference type="NCBI Taxonomy" id="97485"/>
    <lineage>
        <taxon>Eukaryota</taxon>
        <taxon>Haptista</taxon>
        <taxon>Haptophyta</taxon>
        <taxon>Prymnesiophyceae</taxon>
        <taxon>Prymnesiales</taxon>
        <taxon>Prymnesiaceae</taxon>
        <taxon>Prymnesium</taxon>
    </lineage>
</organism>
<gene>
    <name evidence="9" type="ORF">AB1Y20_005644</name>
</gene>
<dbReference type="InterPro" id="IPR011701">
    <property type="entry name" value="MFS"/>
</dbReference>
<feature type="transmembrane region" description="Helical" evidence="7">
    <location>
        <begin position="194"/>
        <end position="213"/>
    </location>
</feature>
<evidence type="ECO:0000256" key="1">
    <source>
        <dbReference type="ARBA" id="ARBA00004141"/>
    </source>
</evidence>
<feature type="transmembrane region" description="Helical" evidence="7">
    <location>
        <begin position="157"/>
        <end position="182"/>
    </location>
</feature>
<feature type="transmembrane region" description="Helical" evidence="7">
    <location>
        <begin position="129"/>
        <end position="151"/>
    </location>
</feature>
<keyword evidence="2" id="KW-0813">Transport</keyword>
<feature type="domain" description="Major facilitator superfamily (MFS) profile" evidence="8">
    <location>
        <begin position="62"/>
        <end position="505"/>
    </location>
</feature>
<keyword evidence="10" id="KW-1185">Reference proteome</keyword>
<dbReference type="Pfam" id="PF07690">
    <property type="entry name" value="MFS_1"/>
    <property type="match status" value="1"/>
</dbReference>
<proteinExistence type="predicted"/>